<feature type="transmembrane region" description="Helical" evidence="1">
    <location>
        <begin position="7"/>
        <end position="27"/>
    </location>
</feature>
<gene>
    <name evidence="2" type="ORF">g.14137</name>
</gene>
<proteinExistence type="predicted"/>
<evidence type="ECO:0000256" key="1">
    <source>
        <dbReference type="SAM" id="Phobius"/>
    </source>
</evidence>
<accession>A0A1B6ETD9</accession>
<protein>
    <submittedName>
        <fullName evidence="2">Uncharacterized protein</fullName>
    </submittedName>
</protein>
<evidence type="ECO:0000313" key="2">
    <source>
        <dbReference type="EMBL" id="JAS41140.1"/>
    </source>
</evidence>
<dbReference type="AlphaFoldDB" id="A0A1B6ETD9"/>
<keyword evidence="1" id="KW-0472">Membrane</keyword>
<feature type="non-terminal residue" evidence="2">
    <location>
        <position position="1"/>
    </location>
</feature>
<reference evidence="2" key="1">
    <citation type="submission" date="2015-11" db="EMBL/GenBank/DDBJ databases">
        <title>De novo transcriptome assembly of four potential Pierce s Disease insect vectors from Arizona vineyards.</title>
        <authorList>
            <person name="Tassone E.E."/>
        </authorList>
    </citation>
    <scope>NUCLEOTIDE SEQUENCE</scope>
</reference>
<dbReference type="EMBL" id="GECZ01028629">
    <property type="protein sequence ID" value="JAS41140.1"/>
    <property type="molecule type" value="Transcribed_RNA"/>
</dbReference>
<name>A0A1B6ETD9_9HEMI</name>
<keyword evidence="1" id="KW-1133">Transmembrane helix</keyword>
<keyword evidence="1" id="KW-0812">Transmembrane</keyword>
<organism evidence="2">
    <name type="scientific">Cuerna arida</name>
    <dbReference type="NCBI Taxonomy" id="1464854"/>
    <lineage>
        <taxon>Eukaryota</taxon>
        <taxon>Metazoa</taxon>
        <taxon>Ecdysozoa</taxon>
        <taxon>Arthropoda</taxon>
        <taxon>Hexapoda</taxon>
        <taxon>Insecta</taxon>
        <taxon>Pterygota</taxon>
        <taxon>Neoptera</taxon>
        <taxon>Paraneoptera</taxon>
        <taxon>Hemiptera</taxon>
        <taxon>Auchenorrhyncha</taxon>
        <taxon>Membracoidea</taxon>
        <taxon>Cicadellidae</taxon>
        <taxon>Cicadellinae</taxon>
        <taxon>Proconiini</taxon>
        <taxon>Cuerna</taxon>
    </lineage>
</organism>
<feature type="transmembrane region" description="Helical" evidence="1">
    <location>
        <begin position="33"/>
        <end position="58"/>
    </location>
</feature>
<sequence>ISPSLNVTLFTAFLFIVTVRLCIILHGCEMSPLYSWWFVVCFGVIISAMIVGVVVIYFCGFKPWMKRFDTIVLKGKAEENKTTDAVINPDVVLYFFMYLPYHVLKFFDTYSVTNLAGKLLDPLRRVEAKECKSL</sequence>